<gene>
    <name evidence="1" type="primary">iscS</name>
    <name evidence="1" type="ORF">I540_6044</name>
</gene>
<accession>X8DHL3</accession>
<dbReference type="AlphaFoldDB" id="X8DHL3"/>
<keyword evidence="1" id="KW-0808">Transferase</keyword>
<sequence>MIGVPADRVVQRLADNGVCAIANTSSRVLDAIGVNEIGGAITVGLGHYSTAAEVDQLVRAVASLG</sequence>
<reference evidence="1 2" key="1">
    <citation type="submission" date="2013-12" db="EMBL/GenBank/DDBJ databases">
        <authorList>
            <person name="Zelazny A."/>
            <person name="Olivier K."/>
            <person name="Holland S."/>
            <person name="Lenaerts A."/>
            <person name="Ordway D."/>
            <person name="DeGroote M.A."/>
            <person name="Parker T."/>
            <person name="Sizemore C."/>
            <person name="Tallon L.J."/>
            <person name="Sadzewicz L.K."/>
            <person name="Sengamalay N."/>
            <person name="Fraser C.M."/>
            <person name="Hine E."/>
            <person name="Shefchek K.A."/>
            <person name="Das S.P."/>
            <person name="Tettelin H."/>
        </authorList>
    </citation>
    <scope>NUCLEOTIDE SEQUENCE [LARGE SCALE GENOMIC DNA]</scope>
    <source>
        <strain evidence="1 2">1513</strain>
    </source>
</reference>
<dbReference type="SUPFAM" id="SSF53383">
    <property type="entry name" value="PLP-dependent transferases"/>
    <property type="match status" value="1"/>
</dbReference>
<comment type="caution">
    <text evidence="1">The sequence shown here is derived from an EMBL/GenBank/DDBJ whole genome shotgun (WGS) entry which is preliminary data.</text>
</comment>
<dbReference type="Gene3D" id="3.90.1150.10">
    <property type="entry name" value="Aspartate Aminotransferase, domain 1"/>
    <property type="match status" value="1"/>
</dbReference>
<dbReference type="InterPro" id="IPR015422">
    <property type="entry name" value="PyrdxlP-dep_Trfase_small"/>
</dbReference>
<dbReference type="PATRIC" id="fig|1299321.3.peg.5847"/>
<evidence type="ECO:0000313" key="1">
    <source>
        <dbReference type="EMBL" id="EUA66950.1"/>
    </source>
</evidence>
<dbReference type="GO" id="GO:0031071">
    <property type="term" value="F:cysteine desulfurase activity"/>
    <property type="evidence" value="ECO:0007669"/>
    <property type="project" value="UniProtKB-EC"/>
</dbReference>
<name>X8DHL3_9MYCO</name>
<protein>
    <submittedName>
        <fullName evidence="1">Cysteine desulfurase domain protein</fullName>
        <ecNumber evidence="1">2.8.1.7</ecNumber>
    </submittedName>
</protein>
<dbReference type="InterPro" id="IPR015424">
    <property type="entry name" value="PyrdxlP-dep_Trfase"/>
</dbReference>
<evidence type="ECO:0000313" key="2">
    <source>
        <dbReference type="Proteomes" id="UP000023351"/>
    </source>
</evidence>
<organism evidence="1 2">
    <name type="scientific">Mycobacteroides abscessus subsp. bolletii 1513</name>
    <dbReference type="NCBI Taxonomy" id="1299321"/>
    <lineage>
        <taxon>Bacteria</taxon>
        <taxon>Bacillati</taxon>
        <taxon>Actinomycetota</taxon>
        <taxon>Actinomycetes</taxon>
        <taxon>Mycobacteriales</taxon>
        <taxon>Mycobacteriaceae</taxon>
        <taxon>Mycobacteroides</taxon>
        <taxon>Mycobacteroides abscessus</taxon>
    </lineage>
</organism>
<dbReference type="EMBL" id="JAOJ01000003">
    <property type="protein sequence ID" value="EUA66950.1"/>
    <property type="molecule type" value="Genomic_DNA"/>
</dbReference>
<proteinExistence type="predicted"/>
<dbReference type="EC" id="2.8.1.7" evidence="1"/>
<dbReference type="Proteomes" id="UP000023351">
    <property type="component" value="Unassembled WGS sequence"/>
</dbReference>